<keyword evidence="1" id="KW-0812">Transmembrane</keyword>
<evidence type="ECO:0000313" key="3">
    <source>
        <dbReference type="Proteomes" id="UP001521150"/>
    </source>
</evidence>
<proteinExistence type="predicted"/>
<accession>A0ABS8Z3T1</accession>
<feature type="transmembrane region" description="Helical" evidence="1">
    <location>
        <begin position="12"/>
        <end position="32"/>
    </location>
</feature>
<evidence type="ECO:0000256" key="1">
    <source>
        <dbReference type="SAM" id="Phobius"/>
    </source>
</evidence>
<keyword evidence="3" id="KW-1185">Reference proteome</keyword>
<sequence length="287" mass="32769">MLKRFLAWLEDYVADAGVIGLSGAVLGILAFGGTLSAVFGNSGIRAATFTAAILAIAGLFAWLAASRKYWHDRAQRDQRLLAHYCNILHDRFNYWRIKDWDETVVVDERGNAKQLVKARVLVESDDLDFFRVRLGSHWKQPVADRKRVKVKVRSLEHDGIGGTRSDTTTSWLHDGRLEVLTHFNSPLEKNDIVNLAIELDWPRKCFPLMHGEPDDFVMRFARHIEKATWTIILPAGTKVYVDPVGLRPEEDSYEVRQRVNAAGDSELRLSVKDIEPYRRFGVRLDQK</sequence>
<name>A0ABS8Z3T1_9PSEU</name>
<organism evidence="2 3">
    <name type="scientific">Kibdelosporangium philippinense</name>
    <dbReference type="NCBI Taxonomy" id="211113"/>
    <lineage>
        <taxon>Bacteria</taxon>
        <taxon>Bacillati</taxon>
        <taxon>Actinomycetota</taxon>
        <taxon>Actinomycetes</taxon>
        <taxon>Pseudonocardiales</taxon>
        <taxon>Pseudonocardiaceae</taxon>
        <taxon>Kibdelosporangium</taxon>
    </lineage>
</organism>
<feature type="transmembrane region" description="Helical" evidence="1">
    <location>
        <begin position="44"/>
        <end position="65"/>
    </location>
</feature>
<protein>
    <submittedName>
        <fullName evidence="2">Uncharacterized protein</fullName>
    </submittedName>
</protein>
<dbReference type="RefSeq" id="WP_233723169.1">
    <property type="nucleotide sequence ID" value="NZ_JAJVCN010000001.1"/>
</dbReference>
<keyword evidence="1" id="KW-0472">Membrane</keyword>
<keyword evidence="1" id="KW-1133">Transmembrane helix</keyword>
<reference evidence="2 3" key="1">
    <citation type="submission" date="2021-12" db="EMBL/GenBank/DDBJ databases">
        <title>Genome sequence of Kibdelosporangium philippinense ATCC 49844.</title>
        <authorList>
            <person name="Fedorov E.A."/>
            <person name="Omeragic M."/>
            <person name="Shalygina K.F."/>
            <person name="Maclea K.S."/>
        </authorList>
    </citation>
    <scope>NUCLEOTIDE SEQUENCE [LARGE SCALE GENOMIC DNA]</scope>
    <source>
        <strain evidence="2 3">ATCC 49844</strain>
    </source>
</reference>
<evidence type="ECO:0000313" key="2">
    <source>
        <dbReference type="EMBL" id="MCE7002132.1"/>
    </source>
</evidence>
<comment type="caution">
    <text evidence="2">The sequence shown here is derived from an EMBL/GenBank/DDBJ whole genome shotgun (WGS) entry which is preliminary data.</text>
</comment>
<dbReference type="EMBL" id="JAJVCN010000001">
    <property type="protein sequence ID" value="MCE7002132.1"/>
    <property type="molecule type" value="Genomic_DNA"/>
</dbReference>
<gene>
    <name evidence="2" type="ORF">LWC34_04720</name>
</gene>
<dbReference type="Proteomes" id="UP001521150">
    <property type="component" value="Unassembled WGS sequence"/>
</dbReference>